<evidence type="ECO:0000313" key="2">
    <source>
        <dbReference type="Proteomes" id="UP000226592"/>
    </source>
</evidence>
<evidence type="ECO:0008006" key="3">
    <source>
        <dbReference type="Google" id="ProtNLM"/>
    </source>
</evidence>
<organism evidence="1 2">
    <name type="scientific">Candidatus Iainarchaeum sp</name>
    <dbReference type="NCBI Taxonomy" id="3101447"/>
    <lineage>
        <taxon>Archaea</taxon>
        <taxon>Candidatus Iainarchaeota</taxon>
        <taxon>Candidatus Iainarchaeia</taxon>
        <taxon>Candidatus Iainarchaeales</taxon>
        <taxon>Candidatus Iainarchaeaceae</taxon>
        <taxon>Candidatus Iainarchaeum</taxon>
    </lineage>
</organism>
<name>A0A2D6M0A4_9ARCH</name>
<dbReference type="Proteomes" id="UP000226592">
    <property type="component" value="Unassembled WGS sequence"/>
</dbReference>
<dbReference type="AlphaFoldDB" id="A0A2D6M0A4"/>
<comment type="caution">
    <text evidence="1">The sequence shown here is derived from an EMBL/GenBank/DDBJ whole genome shotgun (WGS) entry which is preliminary data.</text>
</comment>
<dbReference type="EMBL" id="NZBU01000002">
    <property type="protein sequence ID" value="MAG21829.1"/>
    <property type="molecule type" value="Genomic_DNA"/>
</dbReference>
<accession>A0A2D6M0A4</accession>
<sequence length="59" mass="6804">MDFGKYIKKSNNSDNVPAPPKACRECGKEIDRERAGHLYYHGFCSHSCKEKYVGHELEE</sequence>
<reference evidence="2" key="1">
    <citation type="submission" date="2017-09" db="EMBL/GenBank/DDBJ databases">
        <title>The Reconstruction of 2,631 Draft Metagenome-Assembled Genomes from the Global Oceans.</title>
        <authorList>
            <person name="Tully B.J."/>
            <person name="Graham E.D."/>
            <person name="Heidelberg J.F."/>
        </authorList>
    </citation>
    <scope>NUCLEOTIDE SEQUENCE [LARGE SCALE GENOMIC DNA]</scope>
</reference>
<gene>
    <name evidence="1" type="ORF">CL943_00795</name>
</gene>
<proteinExistence type="predicted"/>
<evidence type="ECO:0000313" key="1">
    <source>
        <dbReference type="EMBL" id="MAG21829.1"/>
    </source>
</evidence>
<protein>
    <recommendedName>
        <fullName evidence="3">TRASH domain-containing protein</fullName>
    </recommendedName>
</protein>